<sequence length="402" mass="46939">MVKLNKFLVKIPFKLSFVFLLLLFTAASCVQADRISIFLLEENLSLIKQEKTISLNKGINRITFSPVSEGIIIESIYPYIEGCQFLEQKFSPPSTLIWKVSSDLEGEANLELAYLTRGVDWRVNYQMLIDAEEKNLFLSSSLTVENKKGASWWDVDLNFIRSIKFEQLKERVYLEESPAETTGFGHSQIKYEFNVTVRKDKEHIIYHLNTPIDLLKTDIKTFPLFSISDIPGKKVYLFDGEKYGDEVREEISFRNPLDEASDFFFPEGNLYIYKNTPDGKRIYLGSRKLNQLPPGGKARIYLGPARGITGYRIQTFYREMELTPVEKKAYEKNMAREYGYRLIFSNMRSYPVTIKVIEHFYGLWKILESEPQNYEKTKEEIIYYLEVPANSYRVINYRAKII</sequence>
<dbReference type="PANTHER" id="PTHR38075:SF1">
    <property type="entry name" value="DUF4139 DOMAIN-CONTAINING PROTEIN"/>
    <property type="match status" value="1"/>
</dbReference>
<reference evidence="1 2" key="1">
    <citation type="submission" date="2018-06" db="EMBL/GenBank/DDBJ databases">
        <title>Extensive metabolic versatility and redundancy in microbially diverse, dynamic hydrothermal sediments.</title>
        <authorList>
            <person name="Dombrowski N."/>
            <person name="Teske A."/>
            <person name="Baker B.J."/>
        </authorList>
    </citation>
    <scope>NUCLEOTIDE SEQUENCE [LARGE SCALE GENOMIC DNA]</scope>
    <source>
        <strain evidence="1">B3_G15</strain>
    </source>
</reference>
<name>A0A662DIR6_UNCAE</name>
<comment type="caution">
    <text evidence="1">The sequence shown here is derived from an EMBL/GenBank/DDBJ whole genome shotgun (WGS) entry which is preliminary data.</text>
</comment>
<gene>
    <name evidence="1" type="ORF">DRJ04_01705</name>
</gene>
<dbReference type="EMBL" id="QMQA01000029">
    <property type="protein sequence ID" value="RLE14788.1"/>
    <property type="molecule type" value="Genomic_DNA"/>
</dbReference>
<dbReference type="AlphaFoldDB" id="A0A662DIR6"/>
<organism evidence="1 2">
    <name type="scientific">Aerophobetes bacterium</name>
    <dbReference type="NCBI Taxonomy" id="2030807"/>
    <lineage>
        <taxon>Bacteria</taxon>
        <taxon>Candidatus Aerophobota</taxon>
    </lineage>
</organism>
<dbReference type="PANTHER" id="PTHR38075">
    <property type="entry name" value="DUF4139 DOMAIN-CONTAINING PROTEIN"/>
    <property type="match status" value="1"/>
</dbReference>
<dbReference type="Proteomes" id="UP000280417">
    <property type="component" value="Unassembled WGS sequence"/>
</dbReference>
<dbReference type="PROSITE" id="PS51257">
    <property type="entry name" value="PROKAR_LIPOPROTEIN"/>
    <property type="match status" value="1"/>
</dbReference>
<protein>
    <recommendedName>
        <fullName evidence="3">DUF4139 domain-containing protein</fullName>
    </recommendedName>
</protein>
<accession>A0A662DIR6</accession>
<evidence type="ECO:0000313" key="1">
    <source>
        <dbReference type="EMBL" id="RLE14788.1"/>
    </source>
</evidence>
<evidence type="ECO:0000313" key="2">
    <source>
        <dbReference type="Proteomes" id="UP000280417"/>
    </source>
</evidence>
<evidence type="ECO:0008006" key="3">
    <source>
        <dbReference type="Google" id="ProtNLM"/>
    </source>
</evidence>
<proteinExistence type="predicted"/>